<accession>L1ITU3</accession>
<keyword evidence="2" id="KW-1133">Transmembrane helix</keyword>
<reference evidence="3 5" key="1">
    <citation type="journal article" date="2012" name="Nature">
        <title>Algal genomes reveal evolutionary mosaicism and the fate of nucleomorphs.</title>
        <authorList>
            <consortium name="DOE Joint Genome Institute"/>
            <person name="Curtis B.A."/>
            <person name="Tanifuji G."/>
            <person name="Burki F."/>
            <person name="Gruber A."/>
            <person name="Irimia M."/>
            <person name="Maruyama S."/>
            <person name="Arias M.C."/>
            <person name="Ball S.G."/>
            <person name="Gile G.H."/>
            <person name="Hirakawa Y."/>
            <person name="Hopkins J.F."/>
            <person name="Kuo A."/>
            <person name="Rensing S.A."/>
            <person name="Schmutz J."/>
            <person name="Symeonidi A."/>
            <person name="Elias M."/>
            <person name="Eveleigh R.J."/>
            <person name="Herman E.K."/>
            <person name="Klute M.J."/>
            <person name="Nakayama T."/>
            <person name="Obornik M."/>
            <person name="Reyes-Prieto A."/>
            <person name="Armbrust E.V."/>
            <person name="Aves S.J."/>
            <person name="Beiko R.G."/>
            <person name="Coutinho P."/>
            <person name="Dacks J.B."/>
            <person name="Durnford D.G."/>
            <person name="Fast N.M."/>
            <person name="Green B.R."/>
            <person name="Grisdale C.J."/>
            <person name="Hempel F."/>
            <person name="Henrissat B."/>
            <person name="Hoppner M.P."/>
            <person name="Ishida K."/>
            <person name="Kim E."/>
            <person name="Koreny L."/>
            <person name="Kroth P.G."/>
            <person name="Liu Y."/>
            <person name="Malik S.B."/>
            <person name="Maier U.G."/>
            <person name="McRose D."/>
            <person name="Mock T."/>
            <person name="Neilson J.A."/>
            <person name="Onodera N.T."/>
            <person name="Poole A.M."/>
            <person name="Pritham E.J."/>
            <person name="Richards T.A."/>
            <person name="Rocap G."/>
            <person name="Roy S.W."/>
            <person name="Sarai C."/>
            <person name="Schaack S."/>
            <person name="Shirato S."/>
            <person name="Slamovits C.H."/>
            <person name="Spencer D.F."/>
            <person name="Suzuki S."/>
            <person name="Worden A.Z."/>
            <person name="Zauner S."/>
            <person name="Barry K."/>
            <person name="Bell C."/>
            <person name="Bharti A.K."/>
            <person name="Crow J.A."/>
            <person name="Grimwood J."/>
            <person name="Kramer R."/>
            <person name="Lindquist E."/>
            <person name="Lucas S."/>
            <person name="Salamov A."/>
            <person name="McFadden G.I."/>
            <person name="Lane C.E."/>
            <person name="Keeling P.J."/>
            <person name="Gray M.W."/>
            <person name="Grigoriev I.V."/>
            <person name="Archibald J.M."/>
        </authorList>
    </citation>
    <scope>NUCLEOTIDE SEQUENCE</scope>
    <source>
        <strain evidence="3 5">CCMP2712</strain>
    </source>
</reference>
<sequence length="548" mass="60950">MESSSSSFKFDQDGADQHQDAAWLKTAEQEVALDTGVFGEAEQKLDELIRDYIQLRVAPSSQGVQAAIHLLGESWAAKNLPDVEVAPSFLLPPFISSADRDTLIEQTRQNLIEEVENLPNEMTSQLERSIESRLKQNLRRHLLGKREAYNSMSELKEEASSQPPPSTFLFLHHLPPSSSSSSSSTTTTTTFHLPPAPPPPPPPSSFLLILLPLSLILLSIILLSIILMLFSFASTILATLDISRQTRNSVGAALAAIWLQQPHVQEQHMQSLSGMLLPGGPAKYVEIGTTLSKKLDKAGQSLEDVEKNSLRPIIFRTGTEMYSSHQERFMPTDHPTLTSSSQKAKFERHLLLLGPIFRVFPCKHPEEKDFCWWLACLMEVDKLILHGEALHEQAISMTRKIKSMDEPLAALLAKLYMADKRKGQSAQSLAQDDLKAGGEGFKDDKQAEEGVALLFEPWLDTGLAGYLGMQPLCWCWDQVRVPFTRQHLKTVAVLPQGMAHPPSPLHRPGPQAFRFISFLVPQVRSACSGAAEMQYMGGLRVRYGDTWT</sequence>
<proteinExistence type="predicted"/>
<organism evidence="3">
    <name type="scientific">Guillardia theta (strain CCMP2712)</name>
    <name type="common">Cryptophyte</name>
    <dbReference type="NCBI Taxonomy" id="905079"/>
    <lineage>
        <taxon>Eukaryota</taxon>
        <taxon>Cryptophyceae</taxon>
        <taxon>Pyrenomonadales</taxon>
        <taxon>Geminigeraceae</taxon>
        <taxon>Guillardia</taxon>
    </lineage>
</organism>
<gene>
    <name evidence="3" type="ORF">GUITHDRAFT_143276</name>
</gene>
<dbReference type="HOGENOM" id="CLU_497374_0_0_1"/>
<protein>
    <submittedName>
        <fullName evidence="3 4">Uncharacterized protein</fullName>
    </submittedName>
</protein>
<feature type="region of interest" description="Disordered" evidence="1">
    <location>
        <begin position="175"/>
        <end position="198"/>
    </location>
</feature>
<feature type="transmembrane region" description="Helical" evidence="2">
    <location>
        <begin position="206"/>
        <end position="239"/>
    </location>
</feature>
<dbReference type="EMBL" id="JH993037">
    <property type="protein sequence ID" value="EKX39686.1"/>
    <property type="molecule type" value="Genomic_DNA"/>
</dbReference>
<reference evidence="4" key="3">
    <citation type="submission" date="2016-03" db="UniProtKB">
        <authorList>
            <consortium name="EnsemblProtists"/>
        </authorList>
    </citation>
    <scope>IDENTIFICATION</scope>
</reference>
<keyword evidence="2" id="KW-0812">Transmembrane</keyword>
<evidence type="ECO:0000313" key="4">
    <source>
        <dbReference type="EnsemblProtists" id="EKX39686"/>
    </source>
</evidence>
<keyword evidence="2" id="KW-0472">Membrane</keyword>
<feature type="compositionally biased region" description="Low complexity" evidence="1">
    <location>
        <begin position="175"/>
        <end position="193"/>
    </location>
</feature>
<dbReference type="AlphaFoldDB" id="L1ITU3"/>
<dbReference type="RefSeq" id="XP_005826666.1">
    <property type="nucleotide sequence ID" value="XM_005826609.1"/>
</dbReference>
<evidence type="ECO:0000313" key="3">
    <source>
        <dbReference type="EMBL" id="EKX39686.1"/>
    </source>
</evidence>
<dbReference type="KEGG" id="gtt:GUITHDRAFT_143276"/>
<dbReference type="Proteomes" id="UP000011087">
    <property type="component" value="Unassembled WGS sequence"/>
</dbReference>
<dbReference type="EnsemblProtists" id="EKX39686">
    <property type="protein sequence ID" value="EKX39686"/>
    <property type="gene ID" value="GUITHDRAFT_143276"/>
</dbReference>
<keyword evidence="5" id="KW-1185">Reference proteome</keyword>
<dbReference type="PaxDb" id="55529-EKX39686"/>
<evidence type="ECO:0000313" key="5">
    <source>
        <dbReference type="Proteomes" id="UP000011087"/>
    </source>
</evidence>
<name>L1ITU3_GUITC</name>
<reference evidence="5" key="2">
    <citation type="submission" date="2012-11" db="EMBL/GenBank/DDBJ databases">
        <authorList>
            <person name="Kuo A."/>
            <person name="Curtis B.A."/>
            <person name="Tanifuji G."/>
            <person name="Burki F."/>
            <person name="Gruber A."/>
            <person name="Irimia M."/>
            <person name="Maruyama S."/>
            <person name="Arias M.C."/>
            <person name="Ball S.G."/>
            <person name="Gile G.H."/>
            <person name="Hirakawa Y."/>
            <person name="Hopkins J.F."/>
            <person name="Rensing S.A."/>
            <person name="Schmutz J."/>
            <person name="Symeonidi A."/>
            <person name="Elias M."/>
            <person name="Eveleigh R.J."/>
            <person name="Herman E.K."/>
            <person name="Klute M.J."/>
            <person name="Nakayama T."/>
            <person name="Obornik M."/>
            <person name="Reyes-Prieto A."/>
            <person name="Armbrust E.V."/>
            <person name="Aves S.J."/>
            <person name="Beiko R.G."/>
            <person name="Coutinho P."/>
            <person name="Dacks J.B."/>
            <person name="Durnford D.G."/>
            <person name="Fast N.M."/>
            <person name="Green B.R."/>
            <person name="Grisdale C."/>
            <person name="Hempe F."/>
            <person name="Henrissat B."/>
            <person name="Hoppner M.P."/>
            <person name="Ishida K.-I."/>
            <person name="Kim E."/>
            <person name="Koreny L."/>
            <person name="Kroth P.G."/>
            <person name="Liu Y."/>
            <person name="Malik S.-B."/>
            <person name="Maier U.G."/>
            <person name="McRose D."/>
            <person name="Mock T."/>
            <person name="Neilson J.A."/>
            <person name="Onodera N.T."/>
            <person name="Poole A.M."/>
            <person name="Pritham E.J."/>
            <person name="Richards T.A."/>
            <person name="Rocap G."/>
            <person name="Roy S.W."/>
            <person name="Sarai C."/>
            <person name="Schaack S."/>
            <person name="Shirato S."/>
            <person name="Slamovits C.H."/>
            <person name="Spencer D.F."/>
            <person name="Suzuki S."/>
            <person name="Worden A.Z."/>
            <person name="Zauner S."/>
            <person name="Barry K."/>
            <person name="Bell C."/>
            <person name="Bharti A.K."/>
            <person name="Crow J.A."/>
            <person name="Grimwood J."/>
            <person name="Kramer R."/>
            <person name="Lindquist E."/>
            <person name="Lucas S."/>
            <person name="Salamov A."/>
            <person name="McFadden G.I."/>
            <person name="Lane C.E."/>
            <person name="Keeling P.J."/>
            <person name="Gray M.W."/>
            <person name="Grigoriev I.V."/>
            <person name="Archibald J.M."/>
        </authorList>
    </citation>
    <scope>NUCLEOTIDE SEQUENCE</scope>
    <source>
        <strain evidence="5">CCMP2712</strain>
    </source>
</reference>
<evidence type="ECO:0000256" key="2">
    <source>
        <dbReference type="SAM" id="Phobius"/>
    </source>
</evidence>
<dbReference type="GeneID" id="17296516"/>
<evidence type="ECO:0000256" key="1">
    <source>
        <dbReference type="SAM" id="MobiDB-lite"/>
    </source>
</evidence>